<protein>
    <submittedName>
        <fullName evidence="7">Putative methyl-accepting chemotaxis sensory transducer</fullName>
    </submittedName>
</protein>
<dbReference type="GO" id="GO:0007165">
    <property type="term" value="P:signal transduction"/>
    <property type="evidence" value="ECO:0007669"/>
    <property type="project" value="UniProtKB-KW"/>
</dbReference>
<dbReference type="PANTHER" id="PTHR32089">
    <property type="entry name" value="METHYL-ACCEPTING CHEMOTAXIS PROTEIN MCPB"/>
    <property type="match status" value="1"/>
</dbReference>
<proteinExistence type="inferred from homology"/>
<evidence type="ECO:0000259" key="5">
    <source>
        <dbReference type="PROSITE" id="PS50111"/>
    </source>
</evidence>
<dbReference type="EMBL" id="LVJN01000018">
    <property type="protein sequence ID" value="OSM04953.1"/>
    <property type="molecule type" value="Genomic_DNA"/>
</dbReference>
<dbReference type="Gene3D" id="1.20.120.30">
    <property type="entry name" value="Aspartate receptor, ligand-binding domain"/>
    <property type="match status" value="1"/>
</dbReference>
<sequence>MLNRFSISQKILAYSVMITLLLCIGGALAFTSLSRTQTDWRTHQARIIEQQKQLLALHRAFGPAAQSQTETMARLAHQTLSAYQKLAGLSAAEKSSVGLLAELADKLGEPAIATQSEQALQSLSEQFTKRVAADHGAITSSLSGVSTLLLWILLPALLMSLAFAFVTRAFVLAKAARITETLELLTHGDLTRRIAVPETPDELDQLAMGVNRMSDSLVKMIRNVSLRSATLDAVINESQGVKDLLNKDAKQAHERTYEAVARNSGVDEDFTDLKNHIDKVSTNFTTVYDAALSLTERISAIADASASAEENVSSAARSTQEMAANINEINQDLDSVNASMQEVASKIGDINQSIQEVNERCVTANAESQRTKVQSQESMERMTKLADSAHSIEAVVEIINDIAEQTNMLALNAAIEAAGAGDAGKGFAVVANEVKELARQTTESTLLIRERIDEIQDGARDAANASKHVSESIEQIAAINNEINTLVGEQNHTIGVISHSMQEVSQAALRVSGNAQEISESAGAITAASQSADASVREITAMSAQASSDAASLTELGQQSQQLAEEAKTMGTNIFSASCEVQKNGIQTMNLVNMMNGSIHQTEMLVEVIQETSTALLQSTEGLRIGNPTFDVRAIKLAHLGWLTKLEHVIRGRVSLSPNEVATGRDCAFGKWYYSSGVELFGDLPVFQHLGEVHLKVHETAREVVHLAHEQKTEEAIVKMSDFNNLRRQLFELLDEVFQDCKAIAIVNPDQQSNP</sequence>
<dbReference type="RefSeq" id="WP_085441600.1">
    <property type="nucleotide sequence ID" value="NZ_LVJN01000018.1"/>
</dbReference>
<dbReference type="GO" id="GO:0006935">
    <property type="term" value="P:chemotaxis"/>
    <property type="evidence" value="ECO:0007669"/>
    <property type="project" value="InterPro"/>
</dbReference>
<keyword evidence="4" id="KW-0812">Transmembrane</keyword>
<dbReference type="InterPro" id="IPR004089">
    <property type="entry name" value="MCPsignal_dom"/>
</dbReference>
<dbReference type="SMART" id="SM00283">
    <property type="entry name" value="MA"/>
    <property type="match status" value="1"/>
</dbReference>
<evidence type="ECO:0000313" key="8">
    <source>
        <dbReference type="Proteomes" id="UP000194003"/>
    </source>
</evidence>
<feature type="domain" description="HAMP" evidence="6">
    <location>
        <begin position="169"/>
        <end position="222"/>
    </location>
</feature>
<evidence type="ECO:0000256" key="2">
    <source>
        <dbReference type="ARBA" id="ARBA00029447"/>
    </source>
</evidence>
<comment type="caution">
    <text evidence="7">The sequence shown here is derived from an EMBL/GenBank/DDBJ whole genome shotgun (WGS) entry which is preliminary data.</text>
</comment>
<comment type="similarity">
    <text evidence="2">Belongs to the methyl-accepting chemotaxis (MCP) protein family.</text>
</comment>
<dbReference type="Gene3D" id="1.10.287.950">
    <property type="entry name" value="Methyl-accepting chemotaxis protein"/>
    <property type="match status" value="1"/>
</dbReference>
<gene>
    <name evidence="7" type="ORF">MAIT1_03070</name>
</gene>
<dbReference type="PRINTS" id="PR00260">
    <property type="entry name" value="CHEMTRNSDUCR"/>
</dbReference>
<dbReference type="InterPro" id="IPR004090">
    <property type="entry name" value="Chemotax_Me-accpt_rcpt"/>
</dbReference>
<dbReference type="PROSITE" id="PS50885">
    <property type="entry name" value="HAMP"/>
    <property type="match status" value="1"/>
</dbReference>
<organism evidence="7 8">
    <name type="scientific">Magnetofaba australis IT-1</name>
    <dbReference type="NCBI Taxonomy" id="1434232"/>
    <lineage>
        <taxon>Bacteria</taxon>
        <taxon>Pseudomonadati</taxon>
        <taxon>Pseudomonadota</taxon>
        <taxon>Magnetococcia</taxon>
        <taxon>Magnetococcales</taxon>
        <taxon>Magnetococcaceae</taxon>
        <taxon>Magnetofaba</taxon>
    </lineage>
</organism>
<dbReference type="InterPro" id="IPR025991">
    <property type="entry name" value="Chemoreceptor_zinc-bind_dom"/>
</dbReference>
<dbReference type="STRING" id="1434232.MAIT1_03070"/>
<name>A0A1Y2K5Z6_9PROT</name>
<evidence type="ECO:0000256" key="1">
    <source>
        <dbReference type="ARBA" id="ARBA00023224"/>
    </source>
</evidence>
<evidence type="ECO:0000256" key="3">
    <source>
        <dbReference type="PROSITE-ProRule" id="PRU00284"/>
    </source>
</evidence>
<feature type="domain" description="Methyl-accepting transducer" evidence="5">
    <location>
        <begin position="297"/>
        <end position="526"/>
    </location>
</feature>
<dbReference type="Gene3D" id="6.10.340.10">
    <property type="match status" value="1"/>
</dbReference>
<dbReference type="SUPFAM" id="SSF58104">
    <property type="entry name" value="Methyl-accepting chemotaxis protein (MCP) signaling domain"/>
    <property type="match status" value="1"/>
</dbReference>
<dbReference type="InterPro" id="IPR003660">
    <property type="entry name" value="HAMP_dom"/>
</dbReference>
<dbReference type="Proteomes" id="UP000194003">
    <property type="component" value="Unassembled WGS sequence"/>
</dbReference>
<dbReference type="SMART" id="SM00304">
    <property type="entry name" value="HAMP"/>
    <property type="match status" value="1"/>
</dbReference>
<reference evidence="7 8" key="1">
    <citation type="journal article" date="2016" name="BMC Genomics">
        <title>Combined genomic and structural analyses of a cultured magnetotactic bacterium reveals its niche adaptation to a dynamic environment.</title>
        <authorList>
            <person name="Araujo A.C."/>
            <person name="Morillo V."/>
            <person name="Cypriano J."/>
            <person name="Teixeira L.C."/>
            <person name="Leao P."/>
            <person name="Lyra S."/>
            <person name="Almeida L.G."/>
            <person name="Bazylinski D.A."/>
            <person name="Vasconcellos A.T."/>
            <person name="Abreu F."/>
            <person name="Lins U."/>
        </authorList>
    </citation>
    <scope>NUCLEOTIDE SEQUENCE [LARGE SCALE GENOMIC DNA]</scope>
    <source>
        <strain evidence="7 8">IT-1</strain>
    </source>
</reference>
<dbReference type="OrthoDB" id="9808588at2"/>
<keyword evidence="4" id="KW-1133">Transmembrane helix</keyword>
<feature type="transmembrane region" description="Helical" evidence="4">
    <location>
        <begin position="148"/>
        <end position="171"/>
    </location>
</feature>
<evidence type="ECO:0000256" key="4">
    <source>
        <dbReference type="SAM" id="Phobius"/>
    </source>
</evidence>
<feature type="transmembrane region" description="Helical" evidence="4">
    <location>
        <begin position="12"/>
        <end position="33"/>
    </location>
</feature>
<evidence type="ECO:0000313" key="7">
    <source>
        <dbReference type="EMBL" id="OSM04953.1"/>
    </source>
</evidence>
<dbReference type="CDD" id="cd06225">
    <property type="entry name" value="HAMP"/>
    <property type="match status" value="1"/>
</dbReference>
<dbReference type="PROSITE" id="PS50111">
    <property type="entry name" value="CHEMOTAXIS_TRANSDUC_2"/>
    <property type="match status" value="1"/>
</dbReference>
<keyword evidence="4" id="KW-0472">Membrane</keyword>
<dbReference type="GO" id="GO:0004888">
    <property type="term" value="F:transmembrane signaling receptor activity"/>
    <property type="evidence" value="ECO:0007669"/>
    <property type="project" value="InterPro"/>
</dbReference>
<keyword evidence="8" id="KW-1185">Reference proteome</keyword>
<dbReference type="PANTHER" id="PTHR32089:SF112">
    <property type="entry name" value="LYSOZYME-LIKE PROTEIN-RELATED"/>
    <property type="match status" value="1"/>
</dbReference>
<keyword evidence="1 3" id="KW-0807">Transducer</keyword>
<dbReference type="Pfam" id="PF00672">
    <property type="entry name" value="HAMP"/>
    <property type="match status" value="1"/>
</dbReference>
<dbReference type="GO" id="GO:0016020">
    <property type="term" value="C:membrane"/>
    <property type="evidence" value="ECO:0007669"/>
    <property type="project" value="InterPro"/>
</dbReference>
<dbReference type="Pfam" id="PF13682">
    <property type="entry name" value="CZB"/>
    <property type="match status" value="1"/>
</dbReference>
<dbReference type="Pfam" id="PF00015">
    <property type="entry name" value="MCPsignal"/>
    <property type="match status" value="1"/>
</dbReference>
<accession>A0A1Y2K5Z6</accession>
<evidence type="ECO:0000259" key="6">
    <source>
        <dbReference type="PROSITE" id="PS50885"/>
    </source>
</evidence>
<dbReference type="AlphaFoldDB" id="A0A1Y2K5Z6"/>